<dbReference type="Proteomes" id="UP000734854">
    <property type="component" value="Unassembled WGS sequence"/>
</dbReference>
<evidence type="ECO:0000313" key="8">
    <source>
        <dbReference type="EMBL" id="KAG6489996.1"/>
    </source>
</evidence>
<evidence type="ECO:0000256" key="5">
    <source>
        <dbReference type="ARBA" id="ARBA00023136"/>
    </source>
</evidence>
<evidence type="ECO:0000256" key="2">
    <source>
        <dbReference type="ARBA" id="ARBA00022448"/>
    </source>
</evidence>
<dbReference type="CDD" id="cd07042">
    <property type="entry name" value="STAS_SulP_like_sulfate_transporter"/>
    <property type="match status" value="1"/>
</dbReference>
<feature type="transmembrane region" description="Helical" evidence="6">
    <location>
        <begin position="156"/>
        <end position="180"/>
    </location>
</feature>
<dbReference type="InterPro" id="IPR002645">
    <property type="entry name" value="STAS_dom"/>
</dbReference>
<feature type="domain" description="STAS" evidence="7">
    <location>
        <begin position="554"/>
        <end position="676"/>
    </location>
</feature>
<gene>
    <name evidence="8" type="ORF">ZIOFF_051278</name>
</gene>
<dbReference type="InterPro" id="IPR036513">
    <property type="entry name" value="STAS_dom_sf"/>
</dbReference>
<dbReference type="InterPro" id="IPR001902">
    <property type="entry name" value="SLC26A/SulP_fam"/>
</dbReference>
<accession>A0A8J5FR41</accession>
<dbReference type="EMBL" id="JACMSC010000014">
    <property type="protein sequence ID" value="KAG6489996.1"/>
    <property type="molecule type" value="Genomic_DNA"/>
</dbReference>
<dbReference type="Gene3D" id="3.30.750.24">
    <property type="entry name" value="STAS domain"/>
    <property type="match status" value="1"/>
</dbReference>
<dbReference type="FunFam" id="3.30.750.24:FF:000002">
    <property type="entry name" value="Sulfate transporter 31"/>
    <property type="match status" value="1"/>
</dbReference>
<evidence type="ECO:0000256" key="1">
    <source>
        <dbReference type="ARBA" id="ARBA00004141"/>
    </source>
</evidence>
<protein>
    <recommendedName>
        <fullName evidence="7">STAS domain-containing protein</fullName>
    </recommendedName>
</protein>
<reference evidence="8 9" key="1">
    <citation type="submission" date="2020-08" db="EMBL/GenBank/DDBJ databases">
        <title>Plant Genome Project.</title>
        <authorList>
            <person name="Zhang R.-G."/>
        </authorList>
    </citation>
    <scope>NUCLEOTIDE SEQUENCE [LARGE SCALE GENOMIC DNA]</scope>
    <source>
        <tissue evidence="8">Rhizome</tissue>
    </source>
</reference>
<dbReference type="GO" id="GO:0008271">
    <property type="term" value="F:secondary active sulfate transmembrane transporter activity"/>
    <property type="evidence" value="ECO:0007669"/>
    <property type="project" value="InterPro"/>
</dbReference>
<organism evidence="8 9">
    <name type="scientific">Zingiber officinale</name>
    <name type="common">Ginger</name>
    <name type="synonym">Amomum zingiber</name>
    <dbReference type="NCBI Taxonomy" id="94328"/>
    <lineage>
        <taxon>Eukaryota</taxon>
        <taxon>Viridiplantae</taxon>
        <taxon>Streptophyta</taxon>
        <taxon>Embryophyta</taxon>
        <taxon>Tracheophyta</taxon>
        <taxon>Spermatophyta</taxon>
        <taxon>Magnoliopsida</taxon>
        <taxon>Liliopsida</taxon>
        <taxon>Zingiberales</taxon>
        <taxon>Zingiberaceae</taxon>
        <taxon>Zingiber</taxon>
    </lineage>
</organism>
<sequence>MGNAELPAGAEYARRVPVPPGRPFLDTFKANLKETFFPDDPLRQFRHQPAPRKLVLGLKYFFPILDWAPTYTFSFFKSDLIAGVTIASLAIPQGISYAKLANLPPILGLYSSFVPPLVYAMMGSSRDLAVGTVAVASLLISSMLSKEISPTQQPSLYLHVAFTATFFAGLFEAALGFLRLGFIVDFLSHATIVGFMAGAATVVSLQQLKGMLGLHHFTTATDLISVMKSVFSQVHQWRWETAVLGCCFLFFLLLTRFFVSTDSCRTLLSKLIQHLSALNVLNFEISKSIYQPNLSLNPLDNDKKQSKRNPRFFWVSAAAPLTSVILGSLLVYLTHAENHGVEVIGHLKKGLNPLSATSLTFEPSYLMVALKTGIITGIIALAEGIAVGRSFAMFKNYHIDGNKEMIAFGTMNIVGSLTSCYLTTGPFSRSAVNYNAGCKTAMSNVVMALAVMITLLFLTPLFYYTPLVVLSAIIISAMLGLIDYEAAMHLWHVDKVDFCVCLGAYLGVVFGSVEIGLVIAVSISILRVLLFIARPRTTALGHIPNSMAYRRVDQYSMAQSVPGVLILHIDAPIYFANAGYLRERISRWIDEETKSSKGEEMDLHYLILDLGAVGSIDTSGISMIEEVKKIIERIDIKLVLANPGSEVMKKLDSSNVLEAIGHEWIFLTVADAVAACNFALHKCKPNDSSCEDAV</sequence>
<dbReference type="PANTHER" id="PTHR11814">
    <property type="entry name" value="SULFATE TRANSPORTER"/>
    <property type="match status" value="1"/>
</dbReference>
<dbReference type="InterPro" id="IPR011547">
    <property type="entry name" value="SLC26A/SulP_dom"/>
</dbReference>
<dbReference type="SUPFAM" id="SSF52091">
    <property type="entry name" value="SpoIIaa-like"/>
    <property type="match status" value="1"/>
</dbReference>
<name>A0A8J5FR41_ZINOF</name>
<keyword evidence="5 6" id="KW-0472">Membrane</keyword>
<proteinExistence type="predicted"/>
<feature type="transmembrane region" description="Helical" evidence="6">
    <location>
        <begin position="440"/>
        <end position="458"/>
    </location>
</feature>
<feature type="transmembrane region" description="Helical" evidence="6">
    <location>
        <begin position="406"/>
        <end position="428"/>
    </location>
</feature>
<dbReference type="PROSITE" id="PS01130">
    <property type="entry name" value="SLC26A"/>
    <property type="match status" value="1"/>
</dbReference>
<evidence type="ECO:0000313" key="9">
    <source>
        <dbReference type="Proteomes" id="UP000734854"/>
    </source>
</evidence>
<dbReference type="Pfam" id="PF01740">
    <property type="entry name" value="STAS"/>
    <property type="match status" value="1"/>
</dbReference>
<evidence type="ECO:0000259" key="7">
    <source>
        <dbReference type="PROSITE" id="PS50801"/>
    </source>
</evidence>
<dbReference type="Pfam" id="PF00916">
    <property type="entry name" value="Sulfate_transp"/>
    <property type="match status" value="1"/>
</dbReference>
<keyword evidence="3 6" id="KW-0812">Transmembrane</keyword>
<evidence type="ECO:0000256" key="4">
    <source>
        <dbReference type="ARBA" id="ARBA00022989"/>
    </source>
</evidence>
<evidence type="ECO:0000256" key="3">
    <source>
        <dbReference type="ARBA" id="ARBA00022692"/>
    </source>
</evidence>
<keyword evidence="4 6" id="KW-1133">Transmembrane helix</keyword>
<dbReference type="AlphaFoldDB" id="A0A8J5FR41"/>
<comment type="subcellular location">
    <subcellularLocation>
        <location evidence="1">Membrane</location>
        <topology evidence="1">Multi-pass membrane protein</topology>
    </subcellularLocation>
</comment>
<feature type="transmembrane region" description="Helical" evidence="6">
    <location>
        <begin position="128"/>
        <end position="144"/>
    </location>
</feature>
<feature type="transmembrane region" description="Helical" evidence="6">
    <location>
        <begin position="502"/>
        <end position="526"/>
    </location>
</feature>
<comment type="caution">
    <text evidence="8">The sequence shown here is derived from an EMBL/GenBank/DDBJ whole genome shotgun (WGS) entry which is preliminary data.</text>
</comment>
<feature type="transmembrane region" description="Helical" evidence="6">
    <location>
        <begin position="463"/>
        <end position="482"/>
    </location>
</feature>
<feature type="transmembrane region" description="Helical" evidence="6">
    <location>
        <begin position="186"/>
        <end position="205"/>
    </location>
</feature>
<dbReference type="GO" id="GO:0016020">
    <property type="term" value="C:membrane"/>
    <property type="evidence" value="ECO:0007669"/>
    <property type="project" value="UniProtKB-SubCell"/>
</dbReference>
<evidence type="ECO:0000256" key="6">
    <source>
        <dbReference type="SAM" id="Phobius"/>
    </source>
</evidence>
<feature type="transmembrane region" description="Helical" evidence="6">
    <location>
        <begin position="365"/>
        <end position="386"/>
    </location>
</feature>
<keyword evidence="9" id="KW-1185">Reference proteome</keyword>
<feature type="transmembrane region" description="Helical" evidence="6">
    <location>
        <begin position="312"/>
        <end position="333"/>
    </location>
</feature>
<dbReference type="PROSITE" id="PS50801">
    <property type="entry name" value="STAS"/>
    <property type="match status" value="1"/>
</dbReference>
<dbReference type="InterPro" id="IPR018045">
    <property type="entry name" value="S04_transporter_CS"/>
</dbReference>
<keyword evidence="2" id="KW-0813">Transport</keyword>
<feature type="transmembrane region" description="Helical" evidence="6">
    <location>
        <begin position="237"/>
        <end position="259"/>
    </location>
</feature>